<dbReference type="CDD" id="cd00146">
    <property type="entry name" value="PKD"/>
    <property type="match status" value="2"/>
</dbReference>
<dbReference type="InterPro" id="IPR035986">
    <property type="entry name" value="PKD_dom_sf"/>
</dbReference>
<dbReference type="SMART" id="SM00089">
    <property type="entry name" value="PKD"/>
    <property type="match status" value="1"/>
</dbReference>
<evidence type="ECO:0000259" key="1">
    <source>
        <dbReference type="PROSITE" id="PS50093"/>
    </source>
</evidence>
<dbReference type="AlphaFoldDB" id="A0A243WGD3"/>
<dbReference type="Pfam" id="PF00801">
    <property type="entry name" value="PKD"/>
    <property type="match status" value="2"/>
</dbReference>
<protein>
    <recommendedName>
        <fullName evidence="1">PKD domain-containing protein</fullName>
    </recommendedName>
</protein>
<dbReference type="Gene3D" id="2.60.40.10">
    <property type="entry name" value="Immunoglobulins"/>
    <property type="match status" value="2"/>
</dbReference>
<accession>A0A243WGD3</accession>
<feature type="domain" description="PKD" evidence="1">
    <location>
        <begin position="47"/>
        <end position="111"/>
    </location>
</feature>
<dbReference type="RefSeq" id="WP_086593613.1">
    <property type="nucleotide sequence ID" value="NZ_MTSE01000003.1"/>
</dbReference>
<dbReference type="InterPro" id="IPR000601">
    <property type="entry name" value="PKD_dom"/>
</dbReference>
<evidence type="ECO:0000313" key="3">
    <source>
        <dbReference type="Proteomes" id="UP000194873"/>
    </source>
</evidence>
<gene>
    <name evidence="2" type="ORF">BXP70_08590</name>
</gene>
<dbReference type="Proteomes" id="UP000194873">
    <property type="component" value="Unassembled WGS sequence"/>
</dbReference>
<dbReference type="SUPFAM" id="SSF49299">
    <property type="entry name" value="PKD domain"/>
    <property type="match status" value="2"/>
</dbReference>
<keyword evidence="3" id="KW-1185">Reference proteome</keyword>
<reference evidence="2 3" key="1">
    <citation type="submission" date="2017-01" db="EMBL/GenBank/DDBJ databases">
        <title>A new Hymenobacter.</title>
        <authorList>
            <person name="Liang Y."/>
            <person name="Feng F."/>
        </authorList>
    </citation>
    <scope>NUCLEOTIDE SEQUENCE [LARGE SCALE GENOMIC DNA]</scope>
    <source>
        <strain evidence="2">MIMBbqt21</strain>
    </source>
</reference>
<feature type="domain" description="PKD" evidence="1">
    <location>
        <begin position="112"/>
        <end position="175"/>
    </location>
</feature>
<dbReference type="PROSITE" id="PS50093">
    <property type="entry name" value="PKD"/>
    <property type="match status" value="2"/>
</dbReference>
<organism evidence="2 3">
    <name type="scientific">Hymenobacter crusticola</name>
    <dbReference type="NCBI Taxonomy" id="1770526"/>
    <lineage>
        <taxon>Bacteria</taxon>
        <taxon>Pseudomonadati</taxon>
        <taxon>Bacteroidota</taxon>
        <taxon>Cytophagia</taxon>
        <taxon>Cytophagales</taxon>
        <taxon>Hymenobacteraceae</taxon>
        <taxon>Hymenobacter</taxon>
    </lineage>
</organism>
<sequence>MQRKWLLTGGTFALTGGLLLLLHQHSSTMVLQAQVHPLGLAVGEPLYVADSTAGATKWHWQFGQGSTSAQQQDTFHYKTPGTHLIRLTVTDTASHDSVSSQFTVQVLPRPAPPAPFVRLLADTVGHEGQRLTFQTTGAPVRSFAWEFGETNQVDSHDPTAFYTYTKPGWYTVTLNTDATMKPLKQRIHILPHFRPFVKPVDQAAGKRTHDIQWRLQRIANGHQVNQQYAYLLKRYFCGKPNTLVVAGSLPPNDFYSYCMNLQFDPGWTIDAVAVEPDTVTQCITKLLVTQHKGE</sequence>
<name>A0A243WGD3_9BACT</name>
<dbReference type="InterPro" id="IPR022409">
    <property type="entry name" value="PKD/Chitinase_dom"/>
</dbReference>
<dbReference type="InterPro" id="IPR013783">
    <property type="entry name" value="Ig-like_fold"/>
</dbReference>
<dbReference type="EMBL" id="MTSE01000003">
    <property type="protein sequence ID" value="OUJ74803.1"/>
    <property type="molecule type" value="Genomic_DNA"/>
</dbReference>
<dbReference type="OrthoDB" id="6278496at2"/>
<proteinExistence type="predicted"/>
<evidence type="ECO:0000313" key="2">
    <source>
        <dbReference type="EMBL" id="OUJ74803.1"/>
    </source>
</evidence>
<comment type="caution">
    <text evidence="2">The sequence shown here is derived from an EMBL/GenBank/DDBJ whole genome shotgun (WGS) entry which is preliminary data.</text>
</comment>